<reference evidence="2 3" key="1">
    <citation type="submission" date="2019-10" db="EMBL/GenBank/DDBJ databases">
        <title>Vibrio sp. nov., isolated from Coralline algae surface.</title>
        <authorList>
            <person name="Geng Y."/>
            <person name="Zhang X."/>
        </authorList>
    </citation>
    <scope>NUCLEOTIDE SEQUENCE [LARGE SCALE GENOMIC DNA]</scope>
    <source>
        <strain evidence="2 3">SM1977</strain>
    </source>
</reference>
<sequence>MNTQNITEELHQVLSALRAEGKEPSVALVKARMSVAVPMPAIISTIKSWKASNRVPKVEIAAQQPVNDSDAKILQLEQQILDLLQRVTSLEQQLKANKEEK</sequence>
<keyword evidence="1" id="KW-0175">Coiled coil</keyword>
<dbReference type="RefSeq" id="WP_153446411.1">
    <property type="nucleotide sequence ID" value="NZ_CP045699.1"/>
</dbReference>
<organism evidence="2 3">
    <name type="scientific">Vibrio algicola</name>
    <dbReference type="NCBI Taxonomy" id="2662262"/>
    <lineage>
        <taxon>Bacteria</taxon>
        <taxon>Pseudomonadati</taxon>
        <taxon>Pseudomonadota</taxon>
        <taxon>Gammaproteobacteria</taxon>
        <taxon>Vibrionales</taxon>
        <taxon>Vibrionaceae</taxon>
        <taxon>Vibrio</taxon>
    </lineage>
</organism>
<dbReference type="Proteomes" id="UP000348942">
    <property type="component" value="Chromosome 1"/>
</dbReference>
<dbReference type="EMBL" id="CP045699">
    <property type="protein sequence ID" value="QGA64454.1"/>
    <property type="molecule type" value="Genomic_DNA"/>
</dbReference>
<proteinExistence type="predicted"/>
<evidence type="ECO:0000256" key="1">
    <source>
        <dbReference type="SAM" id="Coils"/>
    </source>
</evidence>
<evidence type="ECO:0000313" key="2">
    <source>
        <dbReference type="EMBL" id="QGA64454.1"/>
    </source>
</evidence>
<evidence type="ECO:0000313" key="3">
    <source>
        <dbReference type="Proteomes" id="UP000348942"/>
    </source>
</evidence>
<feature type="coiled-coil region" evidence="1">
    <location>
        <begin position="66"/>
        <end position="100"/>
    </location>
</feature>
<protein>
    <recommendedName>
        <fullName evidence="4">KfrA N-terminal DNA-binding domain-containing protein</fullName>
    </recommendedName>
</protein>
<evidence type="ECO:0008006" key="4">
    <source>
        <dbReference type="Google" id="ProtNLM"/>
    </source>
</evidence>
<accession>A0A5Q0TCD3</accession>
<name>A0A5Q0TCD3_9VIBR</name>
<keyword evidence="3" id="KW-1185">Reference proteome</keyword>
<dbReference type="AlphaFoldDB" id="A0A5Q0TCD3"/>
<gene>
    <name evidence="2" type="ORF">GFB47_02875</name>
</gene>